<sequence length="264" mass="30105">MRRGSVIQLTSTEANGPARKGSALPSLLRYVDRDLMHARAKHNRPPDEGATCLLCTRAHDGCLEGSTFLPLVPCGCWMHYRCFVNSTGLQRDHGCCPLCHLPLFEWEGVTVLMLLTRTGLTMQDGHLTPAGNYFDEYTNLSVYSDRTAYETDCAHIWNAIDRQFHVQLARESPFEDWSPNLTQCYYDVLLAVDQASLPRGEWLKWKTHTGFLLFGMLVAIKMRRYLVEVQGKIEGTMAWKDFEHGREVLARKISHEVWKAELDG</sequence>
<accession>A0A6A6S374</accession>
<gene>
    <name evidence="2" type="ORF">P280DRAFT_284169</name>
</gene>
<dbReference type="EMBL" id="MU006782">
    <property type="protein sequence ID" value="KAF2641757.1"/>
    <property type="molecule type" value="Genomic_DNA"/>
</dbReference>
<name>A0A6A6S374_9PLEO</name>
<feature type="region of interest" description="Disordered" evidence="1">
    <location>
        <begin position="1"/>
        <end position="21"/>
    </location>
</feature>
<evidence type="ECO:0000313" key="2">
    <source>
        <dbReference type="EMBL" id="KAF2641757.1"/>
    </source>
</evidence>
<keyword evidence="3" id="KW-1185">Reference proteome</keyword>
<evidence type="ECO:0000313" key="3">
    <source>
        <dbReference type="Proteomes" id="UP000799753"/>
    </source>
</evidence>
<reference evidence="2" key="1">
    <citation type="journal article" date="2020" name="Stud. Mycol.">
        <title>101 Dothideomycetes genomes: a test case for predicting lifestyles and emergence of pathogens.</title>
        <authorList>
            <person name="Haridas S."/>
            <person name="Albert R."/>
            <person name="Binder M."/>
            <person name="Bloem J."/>
            <person name="Labutti K."/>
            <person name="Salamov A."/>
            <person name="Andreopoulos B."/>
            <person name="Baker S."/>
            <person name="Barry K."/>
            <person name="Bills G."/>
            <person name="Bluhm B."/>
            <person name="Cannon C."/>
            <person name="Castanera R."/>
            <person name="Culley D."/>
            <person name="Daum C."/>
            <person name="Ezra D."/>
            <person name="Gonzalez J."/>
            <person name="Henrissat B."/>
            <person name="Kuo A."/>
            <person name="Liang C."/>
            <person name="Lipzen A."/>
            <person name="Lutzoni F."/>
            <person name="Magnuson J."/>
            <person name="Mondo S."/>
            <person name="Nolan M."/>
            <person name="Ohm R."/>
            <person name="Pangilinan J."/>
            <person name="Park H.-J."/>
            <person name="Ramirez L."/>
            <person name="Alfaro M."/>
            <person name="Sun H."/>
            <person name="Tritt A."/>
            <person name="Yoshinaga Y."/>
            <person name="Zwiers L.-H."/>
            <person name="Turgeon B."/>
            <person name="Goodwin S."/>
            <person name="Spatafora J."/>
            <person name="Crous P."/>
            <person name="Grigoriev I."/>
        </authorList>
    </citation>
    <scope>NUCLEOTIDE SEQUENCE</scope>
    <source>
        <strain evidence="2">CBS 473.64</strain>
    </source>
</reference>
<organism evidence="2 3">
    <name type="scientific">Massarina eburnea CBS 473.64</name>
    <dbReference type="NCBI Taxonomy" id="1395130"/>
    <lineage>
        <taxon>Eukaryota</taxon>
        <taxon>Fungi</taxon>
        <taxon>Dikarya</taxon>
        <taxon>Ascomycota</taxon>
        <taxon>Pezizomycotina</taxon>
        <taxon>Dothideomycetes</taxon>
        <taxon>Pleosporomycetidae</taxon>
        <taxon>Pleosporales</taxon>
        <taxon>Massarineae</taxon>
        <taxon>Massarinaceae</taxon>
        <taxon>Massarina</taxon>
    </lineage>
</organism>
<dbReference type="OrthoDB" id="3793888at2759"/>
<proteinExistence type="predicted"/>
<evidence type="ECO:0000256" key="1">
    <source>
        <dbReference type="SAM" id="MobiDB-lite"/>
    </source>
</evidence>
<dbReference type="Proteomes" id="UP000799753">
    <property type="component" value="Unassembled WGS sequence"/>
</dbReference>
<dbReference type="AlphaFoldDB" id="A0A6A6S374"/>
<protein>
    <submittedName>
        <fullName evidence="2">Uncharacterized protein</fullName>
    </submittedName>
</protein>